<gene>
    <name evidence="1" type="ORF">GCM10023161_48340</name>
</gene>
<comment type="caution">
    <text evidence="1">The sequence shown here is derived from an EMBL/GenBank/DDBJ whole genome shotgun (WGS) entry which is preliminary data.</text>
</comment>
<evidence type="ECO:0000313" key="1">
    <source>
        <dbReference type="EMBL" id="GAA4296806.1"/>
    </source>
</evidence>
<keyword evidence="2" id="KW-1185">Reference proteome</keyword>
<reference evidence="2" key="1">
    <citation type="journal article" date="2019" name="Int. J. Syst. Evol. Microbiol.">
        <title>The Global Catalogue of Microorganisms (GCM) 10K type strain sequencing project: providing services to taxonomists for standard genome sequencing and annotation.</title>
        <authorList>
            <consortium name="The Broad Institute Genomics Platform"/>
            <consortium name="The Broad Institute Genome Sequencing Center for Infectious Disease"/>
            <person name="Wu L."/>
            <person name="Ma J."/>
        </authorList>
    </citation>
    <scope>NUCLEOTIDE SEQUENCE [LARGE SCALE GENOMIC DNA]</scope>
    <source>
        <strain evidence="2">JCM 17782</strain>
    </source>
</reference>
<dbReference type="EMBL" id="BAABGF010000054">
    <property type="protein sequence ID" value="GAA4296806.1"/>
    <property type="molecule type" value="Genomic_DNA"/>
</dbReference>
<dbReference type="Proteomes" id="UP001501417">
    <property type="component" value="Unassembled WGS sequence"/>
</dbReference>
<organism evidence="1 2">
    <name type="scientific">Mycobacterium paraffinicum</name>
    <dbReference type="NCBI Taxonomy" id="53378"/>
    <lineage>
        <taxon>Bacteria</taxon>
        <taxon>Bacillati</taxon>
        <taxon>Actinomycetota</taxon>
        <taxon>Actinomycetes</taxon>
        <taxon>Mycobacteriales</taxon>
        <taxon>Mycobacteriaceae</taxon>
        <taxon>Mycobacterium</taxon>
    </lineage>
</organism>
<evidence type="ECO:0000313" key="2">
    <source>
        <dbReference type="Proteomes" id="UP001501417"/>
    </source>
</evidence>
<name>A0ABP8F803_9MYCO</name>
<proteinExistence type="predicted"/>
<dbReference type="RefSeq" id="WP_264047576.1">
    <property type="nucleotide sequence ID" value="NZ_BAABGF010000054.1"/>
</dbReference>
<protein>
    <submittedName>
        <fullName evidence="1">Uncharacterized protein</fullName>
    </submittedName>
</protein>
<accession>A0ABP8F803</accession>
<sequence>MTAYRVKLRQDCATVEIDADEITTRADGSLWVLVAAGGQERGGRLPALPKLEPLVVLARGQWVAFWRADHPSPFAAPEPTPDESAALPWILAQAPADELTAARRQAVADRLARLDGA</sequence>